<evidence type="ECO:0000313" key="3">
    <source>
        <dbReference type="Proteomes" id="UP000800093"/>
    </source>
</evidence>
<gene>
    <name evidence="2" type="ORF">CC78DRAFT_527893</name>
</gene>
<comment type="caution">
    <text evidence="2">The sequence shown here is derived from an EMBL/GenBank/DDBJ whole genome shotgun (WGS) entry which is preliminary data.</text>
</comment>
<accession>A0A9P4TQW9</accession>
<evidence type="ECO:0000313" key="2">
    <source>
        <dbReference type="EMBL" id="KAF2270921.1"/>
    </source>
</evidence>
<proteinExistence type="predicted"/>
<name>A0A9P4TQW9_9PLEO</name>
<sequence>MPPTLPPISFAGEGCGPPQPSHLKLTPQPAYPSTPSNLIQKSRLTTSHKQQQQQPRVPIPSTRNLSP</sequence>
<organism evidence="2 3">
    <name type="scientific">Lojkania enalia</name>
    <dbReference type="NCBI Taxonomy" id="147567"/>
    <lineage>
        <taxon>Eukaryota</taxon>
        <taxon>Fungi</taxon>
        <taxon>Dikarya</taxon>
        <taxon>Ascomycota</taxon>
        <taxon>Pezizomycotina</taxon>
        <taxon>Dothideomycetes</taxon>
        <taxon>Pleosporomycetidae</taxon>
        <taxon>Pleosporales</taxon>
        <taxon>Pleosporales incertae sedis</taxon>
        <taxon>Lojkania</taxon>
    </lineage>
</organism>
<feature type="region of interest" description="Disordered" evidence="1">
    <location>
        <begin position="1"/>
        <end position="67"/>
    </location>
</feature>
<dbReference type="EMBL" id="ML986578">
    <property type="protein sequence ID" value="KAF2270921.1"/>
    <property type="molecule type" value="Genomic_DNA"/>
</dbReference>
<dbReference type="AlphaFoldDB" id="A0A9P4TQW9"/>
<reference evidence="3" key="1">
    <citation type="journal article" date="2020" name="Stud. Mycol.">
        <title>101 Dothideomycetes genomes: A test case for predicting lifestyles and emergence of pathogens.</title>
        <authorList>
            <person name="Haridas S."/>
            <person name="Albert R."/>
            <person name="Binder M."/>
            <person name="Bloem J."/>
            <person name="LaButti K."/>
            <person name="Salamov A."/>
            <person name="Andreopoulos B."/>
            <person name="Baker S."/>
            <person name="Barry K."/>
            <person name="Bills G."/>
            <person name="Bluhm B."/>
            <person name="Cannon C."/>
            <person name="Castanera R."/>
            <person name="Culley D."/>
            <person name="Daum C."/>
            <person name="Ezra D."/>
            <person name="Gonzalez J."/>
            <person name="Henrissat B."/>
            <person name="Kuo A."/>
            <person name="Liang C."/>
            <person name="Lipzen A."/>
            <person name="Lutzoni F."/>
            <person name="Magnuson J."/>
            <person name="Mondo S."/>
            <person name="Nolan M."/>
            <person name="Ohm R."/>
            <person name="Pangilinan J."/>
            <person name="Park H.-J."/>
            <person name="Ramirez L."/>
            <person name="Alfaro M."/>
            <person name="Sun H."/>
            <person name="Tritt A."/>
            <person name="Yoshinaga Y."/>
            <person name="Zwiers L.-H."/>
            <person name="Turgeon B."/>
            <person name="Goodwin S."/>
            <person name="Spatafora J."/>
            <person name="Crous P."/>
            <person name="Grigoriev I."/>
        </authorList>
    </citation>
    <scope>NUCLEOTIDE SEQUENCE [LARGE SCALE GENOMIC DNA]</scope>
    <source>
        <strain evidence="3">CBS 304.66</strain>
    </source>
</reference>
<feature type="compositionally biased region" description="Polar residues" evidence="1">
    <location>
        <begin position="31"/>
        <end position="67"/>
    </location>
</feature>
<evidence type="ECO:0000256" key="1">
    <source>
        <dbReference type="SAM" id="MobiDB-lite"/>
    </source>
</evidence>
<keyword evidence="3" id="KW-1185">Reference proteome</keyword>
<dbReference type="Proteomes" id="UP000800093">
    <property type="component" value="Unassembled WGS sequence"/>
</dbReference>
<protein>
    <submittedName>
        <fullName evidence="2">Uncharacterized protein</fullName>
    </submittedName>
</protein>